<dbReference type="Pfam" id="PF13584">
    <property type="entry name" value="BatD"/>
    <property type="match status" value="2"/>
</dbReference>
<name>A0A1V4AQI4_9BACT</name>
<gene>
    <name evidence="1" type="ORF">AYP45_15110</name>
</gene>
<evidence type="ECO:0000313" key="1">
    <source>
        <dbReference type="EMBL" id="OOP55380.1"/>
    </source>
</evidence>
<evidence type="ECO:0008006" key="3">
    <source>
        <dbReference type="Google" id="ProtNLM"/>
    </source>
</evidence>
<reference evidence="1 2" key="1">
    <citation type="journal article" date="2017" name="Water Res.">
        <title>Discovery and metagenomic analysis of an anammox bacterial enrichment related to Candidatus "Brocadia caroliniensis" in a full-scale glycerol-fed nitritation-denitritation separate centrate treatment process.</title>
        <authorList>
            <person name="Park H."/>
            <person name="Brotto A.C."/>
            <person name="van Loosdrecht M.C."/>
            <person name="Chandran K."/>
        </authorList>
    </citation>
    <scope>NUCLEOTIDE SEQUENCE [LARGE SCALE GENOMIC DNA]</scope>
    <source>
        <strain evidence="1">26THWARD</strain>
    </source>
</reference>
<dbReference type="InterPro" id="IPR025738">
    <property type="entry name" value="BatD"/>
</dbReference>
<dbReference type="EMBL" id="AYTS01000148">
    <property type="protein sequence ID" value="OOP55380.1"/>
    <property type="molecule type" value="Genomic_DNA"/>
</dbReference>
<protein>
    <recommendedName>
        <fullName evidence="3">Protein BatD</fullName>
    </recommendedName>
</protein>
<proteinExistence type="predicted"/>
<organism evidence="1 2">
    <name type="scientific">Candidatus Brocadia carolinensis</name>
    <dbReference type="NCBI Taxonomy" id="1004156"/>
    <lineage>
        <taxon>Bacteria</taxon>
        <taxon>Pseudomonadati</taxon>
        <taxon>Planctomycetota</taxon>
        <taxon>Candidatus Brocadiia</taxon>
        <taxon>Candidatus Brocadiales</taxon>
        <taxon>Candidatus Brocadiaceae</taxon>
        <taxon>Candidatus Brocadia</taxon>
    </lineage>
</organism>
<accession>A0A1V4AQI4</accession>
<evidence type="ECO:0000313" key="2">
    <source>
        <dbReference type="Proteomes" id="UP000189681"/>
    </source>
</evidence>
<sequence length="622" mass="70233">MICFKKVFTMRAHNFYFCIVLSAMIFFGCMGQIFARDIRLTATVDQNILTLRDRLELTLTIHGTQDTAHPSFPTIEGFTLLYGPSISAQTRIVNGEVAVSKAYTYMLQPTAKGKFTIGPSVVEYKGEKYTSQPVSVEVVDAPRQSASQTPNLEKLVFIELSADKNEAYVYEQVILSFTFYFQKGLPVGDIDYEAPSTKNFMEEKLGDQRQYEEIRDGIIYNVLELRTALFPMVSGELTISPAKVKCNLIMQQRRGRNAPSDSFFGDAFFDDFFGRDQKRYPIERTTKPITLRVKPLPEQGKPKEFKGAVGTFDMEVSTQAQHVKVGDPITLSMSVYGEGNIQTIHEPVLAVDKENDFKLYPAESNTQITSREDVIRGRKVFSKVIEPQKPDLKSTPAIVFSFFDPRSGQYKTITKEPIPITVEAGEQEVPIQLTRSHDKVLPVKQQVQLLTEDILPIMTNLSALRNQENDLYRNPFTIGCLFVPVVAVVASYLLNRHKERLTSDIGYARKRRAHAVAKKRLEGARTVLRQNQTGEFYACLSRAMSDYLADKFNVTPASATGDKVAELLTQRGIGDDIRGEVSRLLTDFDRRRFSRESGTSDEMEAALKLAEELITKMERQLS</sequence>
<dbReference type="AlphaFoldDB" id="A0A1V4AQI4"/>
<dbReference type="STRING" id="1004156.AYP45_15110"/>
<dbReference type="PANTHER" id="PTHR40940">
    <property type="entry name" value="PROTEIN BATD-RELATED"/>
    <property type="match status" value="1"/>
</dbReference>
<dbReference type="PROSITE" id="PS51257">
    <property type="entry name" value="PROKAR_LIPOPROTEIN"/>
    <property type="match status" value="1"/>
</dbReference>
<dbReference type="PANTHER" id="PTHR40940:SF2">
    <property type="entry name" value="BATD"/>
    <property type="match status" value="1"/>
</dbReference>
<comment type="caution">
    <text evidence="1">The sequence shown here is derived from an EMBL/GenBank/DDBJ whole genome shotgun (WGS) entry which is preliminary data.</text>
</comment>
<dbReference type="Proteomes" id="UP000189681">
    <property type="component" value="Unassembled WGS sequence"/>
</dbReference>